<proteinExistence type="predicted"/>
<dbReference type="Gene3D" id="3.30.565.10">
    <property type="entry name" value="Histidine kinase-like ATPase, C-terminal domain"/>
    <property type="match status" value="1"/>
</dbReference>
<organism evidence="11 12">
    <name type="scientific">Dethiosulfatibacter aminovorans DSM 17477</name>
    <dbReference type="NCBI Taxonomy" id="1121476"/>
    <lineage>
        <taxon>Bacteria</taxon>
        <taxon>Bacillati</taxon>
        <taxon>Bacillota</taxon>
        <taxon>Tissierellia</taxon>
        <taxon>Dethiosulfatibacter</taxon>
    </lineage>
</organism>
<reference evidence="11 12" key="1">
    <citation type="submission" date="2016-11" db="EMBL/GenBank/DDBJ databases">
        <authorList>
            <person name="Jaros S."/>
            <person name="Januszkiewicz K."/>
            <person name="Wedrychowicz H."/>
        </authorList>
    </citation>
    <scope>NUCLEOTIDE SEQUENCE [LARGE SCALE GENOMIC DNA]</scope>
    <source>
        <strain evidence="11 12">DSM 17477</strain>
    </source>
</reference>
<keyword evidence="7" id="KW-0902">Two-component regulatory system</keyword>
<keyword evidence="6 11" id="KW-0418">Kinase</keyword>
<dbReference type="GO" id="GO:0016036">
    <property type="term" value="P:cellular response to phosphate starvation"/>
    <property type="evidence" value="ECO:0007669"/>
    <property type="project" value="TreeGrafter"/>
</dbReference>
<dbReference type="AlphaFoldDB" id="A0A1M6KH78"/>
<dbReference type="FunFam" id="3.30.565.10:FF:000006">
    <property type="entry name" value="Sensor histidine kinase WalK"/>
    <property type="match status" value="1"/>
</dbReference>
<accession>A0A1M6KH78</accession>
<dbReference type="InterPro" id="IPR050351">
    <property type="entry name" value="BphY/WalK/GraS-like"/>
</dbReference>
<keyword evidence="9" id="KW-1133">Transmembrane helix</keyword>
<sequence>MFRKLRIRFTLSTLLILVVFLSILSTAVYLGTKKLITSSSEGMLAGTADRIIRTEDDRNNNGNDLIIPDLFENKKVMDKFENLFAVNDPKLKVGYVMYDNMLDVVYIRNSADIPYDEFEKYVLDSFQDRNSLFSLEIIDDVEYRIYTKFFNTGTKAGVVQLYQDVSMETFILEHLKHSLLFLIIVSSFILAVISWHLAGKSIRPVMESWKRQKEFIADASHELRTPLTVIQTNLDAAMCDNSGTIAENRVWLDNAYSETEVMSKLVGELLMLAKIDSNQVTIGNGNVDLTDLCRRTVDKFAENFKMKDISVEMNLEEGIMISGDELKLTQMLSILTDNAIKYSESPGKYSIRLNSEKNKAILKISDEGVGISDEDLHRIFDRFYRADKARHREEGGTGLGLSIAKWIVENHGGKIKVDSTVDIGTTFTVELPIND</sequence>
<evidence type="ECO:0000256" key="3">
    <source>
        <dbReference type="ARBA" id="ARBA00012438"/>
    </source>
</evidence>
<dbReference type="SUPFAM" id="SSF47384">
    <property type="entry name" value="Homodimeric domain of signal transducing histidine kinase"/>
    <property type="match status" value="1"/>
</dbReference>
<keyword evidence="5" id="KW-0808">Transferase</keyword>
<keyword evidence="8 9" id="KW-0472">Membrane</keyword>
<dbReference type="PROSITE" id="PS50109">
    <property type="entry name" value="HIS_KIN"/>
    <property type="match status" value="1"/>
</dbReference>
<dbReference type="InterPro" id="IPR036097">
    <property type="entry name" value="HisK_dim/P_sf"/>
</dbReference>
<feature type="domain" description="Histidine kinase" evidence="10">
    <location>
        <begin position="218"/>
        <end position="435"/>
    </location>
</feature>
<dbReference type="GO" id="GO:0004721">
    <property type="term" value="F:phosphoprotein phosphatase activity"/>
    <property type="evidence" value="ECO:0007669"/>
    <property type="project" value="TreeGrafter"/>
</dbReference>
<evidence type="ECO:0000256" key="8">
    <source>
        <dbReference type="ARBA" id="ARBA00023136"/>
    </source>
</evidence>
<dbReference type="Pfam" id="PF00512">
    <property type="entry name" value="HisKA"/>
    <property type="match status" value="1"/>
</dbReference>
<evidence type="ECO:0000256" key="2">
    <source>
        <dbReference type="ARBA" id="ARBA00004370"/>
    </source>
</evidence>
<evidence type="ECO:0000256" key="7">
    <source>
        <dbReference type="ARBA" id="ARBA00023012"/>
    </source>
</evidence>
<name>A0A1M6KH78_9FIRM</name>
<evidence type="ECO:0000313" key="12">
    <source>
        <dbReference type="Proteomes" id="UP000184052"/>
    </source>
</evidence>
<keyword evidence="12" id="KW-1185">Reference proteome</keyword>
<evidence type="ECO:0000256" key="6">
    <source>
        <dbReference type="ARBA" id="ARBA00022777"/>
    </source>
</evidence>
<dbReference type="InterPro" id="IPR004358">
    <property type="entry name" value="Sig_transdc_His_kin-like_C"/>
</dbReference>
<evidence type="ECO:0000256" key="5">
    <source>
        <dbReference type="ARBA" id="ARBA00022679"/>
    </source>
</evidence>
<gene>
    <name evidence="11" type="ORF">SAMN02745751_02890</name>
</gene>
<dbReference type="PRINTS" id="PR00344">
    <property type="entry name" value="BCTRLSENSOR"/>
</dbReference>
<evidence type="ECO:0000259" key="10">
    <source>
        <dbReference type="PROSITE" id="PS50109"/>
    </source>
</evidence>
<evidence type="ECO:0000256" key="9">
    <source>
        <dbReference type="SAM" id="Phobius"/>
    </source>
</evidence>
<dbReference type="SMART" id="SM00387">
    <property type="entry name" value="HATPase_c"/>
    <property type="match status" value="1"/>
</dbReference>
<keyword evidence="9" id="KW-0812">Transmembrane</keyword>
<dbReference type="EC" id="2.7.13.3" evidence="3"/>
<evidence type="ECO:0000313" key="11">
    <source>
        <dbReference type="EMBL" id="SHJ58295.1"/>
    </source>
</evidence>
<dbReference type="InterPro" id="IPR003594">
    <property type="entry name" value="HATPase_dom"/>
</dbReference>
<evidence type="ECO:0000256" key="4">
    <source>
        <dbReference type="ARBA" id="ARBA00022553"/>
    </source>
</evidence>
<dbReference type="SMART" id="SM00388">
    <property type="entry name" value="HisKA"/>
    <property type="match status" value="1"/>
</dbReference>
<dbReference type="InterPro" id="IPR036890">
    <property type="entry name" value="HATPase_C_sf"/>
</dbReference>
<dbReference type="GO" id="GO:0000155">
    <property type="term" value="F:phosphorelay sensor kinase activity"/>
    <property type="evidence" value="ECO:0007669"/>
    <property type="project" value="InterPro"/>
</dbReference>
<dbReference type="Pfam" id="PF02518">
    <property type="entry name" value="HATPase_c"/>
    <property type="match status" value="1"/>
</dbReference>
<dbReference type="CDD" id="cd00075">
    <property type="entry name" value="HATPase"/>
    <property type="match status" value="1"/>
</dbReference>
<comment type="catalytic activity">
    <reaction evidence="1">
        <text>ATP + protein L-histidine = ADP + protein N-phospho-L-histidine.</text>
        <dbReference type="EC" id="2.7.13.3"/>
    </reaction>
</comment>
<dbReference type="CDD" id="cd00082">
    <property type="entry name" value="HisKA"/>
    <property type="match status" value="1"/>
</dbReference>
<dbReference type="SUPFAM" id="SSF55874">
    <property type="entry name" value="ATPase domain of HSP90 chaperone/DNA topoisomerase II/histidine kinase"/>
    <property type="match status" value="1"/>
</dbReference>
<dbReference type="FunFam" id="1.10.287.130:FF:000001">
    <property type="entry name" value="Two-component sensor histidine kinase"/>
    <property type="match status" value="1"/>
</dbReference>
<dbReference type="PANTHER" id="PTHR45453:SF1">
    <property type="entry name" value="PHOSPHATE REGULON SENSOR PROTEIN PHOR"/>
    <property type="match status" value="1"/>
</dbReference>
<dbReference type="RefSeq" id="WP_073050278.1">
    <property type="nucleotide sequence ID" value="NZ_FQZL01000026.1"/>
</dbReference>
<dbReference type="Gene3D" id="1.10.287.130">
    <property type="match status" value="1"/>
</dbReference>
<comment type="subcellular location">
    <subcellularLocation>
        <location evidence="2">Membrane</location>
    </subcellularLocation>
</comment>
<dbReference type="EMBL" id="FQZL01000026">
    <property type="protein sequence ID" value="SHJ58295.1"/>
    <property type="molecule type" value="Genomic_DNA"/>
</dbReference>
<dbReference type="PANTHER" id="PTHR45453">
    <property type="entry name" value="PHOSPHATE REGULON SENSOR PROTEIN PHOR"/>
    <property type="match status" value="1"/>
</dbReference>
<dbReference type="STRING" id="1121476.SAMN02745751_02890"/>
<keyword evidence="4" id="KW-0597">Phosphoprotein</keyword>
<dbReference type="InterPro" id="IPR005467">
    <property type="entry name" value="His_kinase_dom"/>
</dbReference>
<evidence type="ECO:0000256" key="1">
    <source>
        <dbReference type="ARBA" id="ARBA00000085"/>
    </source>
</evidence>
<dbReference type="InterPro" id="IPR003661">
    <property type="entry name" value="HisK_dim/P_dom"/>
</dbReference>
<protein>
    <recommendedName>
        <fullName evidence="3">histidine kinase</fullName>
        <ecNumber evidence="3">2.7.13.3</ecNumber>
    </recommendedName>
</protein>
<dbReference type="OrthoDB" id="9813151at2"/>
<dbReference type="GO" id="GO:0005886">
    <property type="term" value="C:plasma membrane"/>
    <property type="evidence" value="ECO:0007669"/>
    <property type="project" value="TreeGrafter"/>
</dbReference>
<dbReference type="Proteomes" id="UP000184052">
    <property type="component" value="Unassembled WGS sequence"/>
</dbReference>
<feature type="transmembrane region" description="Helical" evidence="9">
    <location>
        <begin position="179"/>
        <end position="198"/>
    </location>
</feature>